<evidence type="ECO:0000313" key="6">
    <source>
        <dbReference type="Proteomes" id="UP001589692"/>
    </source>
</evidence>
<dbReference type="Gene3D" id="3.10.105.10">
    <property type="entry name" value="Dipeptide-binding Protein, Domain 3"/>
    <property type="match status" value="1"/>
</dbReference>
<proteinExistence type="inferred from homology"/>
<evidence type="ECO:0000256" key="3">
    <source>
        <dbReference type="ARBA" id="ARBA00022729"/>
    </source>
</evidence>
<dbReference type="EMBL" id="JBHMAA010000008">
    <property type="protein sequence ID" value="MFB9948693.1"/>
    <property type="molecule type" value="Genomic_DNA"/>
</dbReference>
<dbReference type="Proteomes" id="UP001589692">
    <property type="component" value="Unassembled WGS sequence"/>
</dbReference>
<dbReference type="SUPFAM" id="SSF53850">
    <property type="entry name" value="Periplasmic binding protein-like II"/>
    <property type="match status" value="1"/>
</dbReference>
<comment type="subcellular location">
    <subcellularLocation>
        <location evidence="1">Periplasm</location>
    </subcellularLocation>
</comment>
<sequence>MTRLSRRDFTKAFGLTILAGSVFDPAVLRAEEAQRGGTLRIAVQTEPVSLTDLQQNSATSGVGARVHEGLIHVDYELKPYPYLATEWTISEDGLTYAFKLRQGVKWHDGHPFTSADVAYSIRTLKEIHPRRRITFANITAIETPDDHTVILKLSQPAPYLLGALTSQGTPIIARHLYDGTDPTTNPHNVAPVGTGPYIFKEWVRGSHYLLERNPDYWDQPKPYLDAIVVRFIPDVSARTAALESGEVDLGGQTPISFFDIPRFKNNPKFKIDTRGAELTGNLNQVFFNLENPYLKDLRVRRAIAHAINLEQYIEVVWLGYAAPAPTAIVPGMVHFHDSSLKPYAFDPARSEALLDEAGFKRQADGTRFRLRILHNTINSRLLPAAEFFRSALAKIGIALDINSSDFATYVQRIYKERAFDLDVQTLVNGYDPTDGIQRAYWSKNIKEGLPWSNQTHYVNADVDRIFETAAVEPNQEKRRALYVELQQILYRDLPALNLAEVQQLLVHDAKVQNPINDATGNLGNFAETSIGRV</sequence>
<dbReference type="PIRSF" id="PIRSF002741">
    <property type="entry name" value="MppA"/>
    <property type="match status" value="1"/>
</dbReference>
<dbReference type="InterPro" id="IPR039424">
    <property type="entry name" value="SBP_5"/>
</dbReference>
<evidence type="ECO:0000256" key="2">
    <source>
        <dbReference type="ARBA" id="ARBA00005695"/>
    </source>
</evidence>
<dbReference type="PANTHER" id="PTHR30290:SF38">
    <property type="entry name" value="D,D-DIPEPTIDE-BINDING PERIPLASMIC PROTEIN DDPA-RELATED"/>
    <property type="match status" value="1"/>
</dbReference>
<keyword evidence="3" id="KW-0732">Signal</keyword>
<dbReference type="InterPro" id="IPR030678">
    <property type="entry name" value="Peptide/Ni-bd"/>
</dbReference>
<comment type="caution">
    <text evidence="5">The sequence shown here is derived from an EMBL/GenBank/DDBJ whole genome shotgun (WGS) entry which is preliminary data.</text>
</comment>
<gene>
    <name evidence="5" type="ORF">ACFFP0_07525</name>
</gene>
<dbReference type="Pfam" id="PF00496">
    <property type="entry name" value="SBP_bac_5"/>
    <property type="match status" value="1"/>
</dbReference>
<dbReference type="RefSeq" id="WP_377258357.1">
    <property type="nucleotide sequence ID" value="NZ_JBHMAA010000008.1"/>
</dbReference>
<feature type="domain" description="Solute-binding protein family 5" evidence="4">
    <location>
        <begin position="78"/>
        <end position="444"/>
    </location>
</feature>
<name>A0ABV6ADJ6_9HYPH</name>
<evidence type="ECO:0000313" key="5">
    <source>
        <dbReference type="EMBL" id="MFB9948693.1"/>
    </source>
</evidence>
<dbReference type="CDD" id="cd08517">
    <property type="entry name" value="PBP2_NikA_DppA_OppA_like_13"/>
    <property type="match status" value="1"/>
</dbReference>
<evidence type="ECO:0000259" key="4">
    <source>
        <dbReference type="Pfam" id="PF00496"/>
    </source>
</evidence>
<keyword evidence="6" id="KW-1185">Reference proteome</keyword>
<protein>
    <submittedName>
        <fullName evidence="5">ABC transporter substrate-binding protein</fullName>
    </submittedName>
</protein>
<dbReference type="InterPro" id="IPR000914">
    <property type="entry name" value="SBP_5_dom"/>
</dbReference>
<dbReference type="Gene3D" id="3.40.190.10">
    <property type="entry name" value="Periplasmic binding protein-like II"/>
    <property type="match status" value="1"/>
</dbReference>
<comment type="similarity">
    <text evidence="2">Belongs to the bacterial solute-binding protein 5 family.</text>
</comment>
<reference evidence="5 6" key="1">
    <citation type="submission" date="2024-09" db="EMBL/GenBank/DDBJ databases">
        <authorList>
            <person name="Sun Q."/>
            <person name="Mori K."/>
        </authorList>
    </citation>
    <scope>NUCLEOTIDE SEQUENCE [LARGE SCALE GENOMIC DNA]</scope>
    <source>
        <strain evidence="5 6">TBRC 4938</strain>
    </source>
</reference>
<evidence type="ECO:0000256" key="1">
    <source>
        <dbReference type="ARBA" id="ARBA00004418"/>
    </source>
</evidence>
<dbReference type="InterPro" id="IPR006311">
    <property type="entry name" value="TAT_signal"/>
</dbReference>
<accession>A0ABV6ADJ6</accession>
<dbReference type="PANTHER" id="PTHR30290">
    <property type="entry name" value="PERIPLASMIC BINDING COMPONENT OF ABC TRANSPORTER"/>
    <property type="match status" value="1"/>
</dbReference>
<dbReference type="PROSITE" id="PS51318">
    <property type="entry name" value="TAT"/>
    <property type="match status" value="1"/>
</dbReference>
<organism evidence="5 6">
    <name type="scientific">Rhizobium puerariae</name>
    <dbReference type="NCBI Taxonomy" id="1585791"/>
    <lineage>
        <taxon>Bacteria</taxon>
        <taxon>Pseudomonadati</taxon>
        <taxon>Pseudomonadota</taxon>
        <taxon>Alphaproteobacteria</taxon>
        <taxon>Hyphomicrobiales</taxon>
        <taxon>Rhizobiaceae</taxon>
        <taxon>Rhizobium/Agrobacterium group</taxon>
        <taxon>Rhizobium</taxon>
    </lineage>
</organism>